<dbReference type="PANTHER" id="PTHR33474:SF18">
    <property type="entry name" value="PROTEIN, PUTATIVE-RELATED"/>
    <property type="match status" value="1"/>
</dbReference>
<sequence length="96" mass="10676">MEKKALKILVILLFLSYVVHVAAVPATRISMANKVDPIVLEDQTKSNIILMIFFNLQDNLFAMKEGLAEGRMIMDITDYPPTGPNHSHTPKSPGKP</sequence>
<dbReference type="PANTHER" id="PTHR33474">
    <property type="entry name" value="TRANSMEMBRANE PROTEIN"/>
    <property type="match status" value="1"/>
</dbReference>
<protein>
    <recommendedName>
        <fullName evidence="4">Transmembrane protein</fullName>
    </recommendedName>
</protein>
<dbReference type="AlphaFoldDB" id="A0AAN9NX29"/>
<name>A0AAN9NX29_PSOTE</name>
<accession>A0AAN9NX29</accession>
<keyword evidence="3" id="KW-1185">Reference proteome</keyword>
<proteinExistence type="predicted"/>
<comment type="caution">
    <text evidence="2">The sequence shown here is derived from an EMBL/GenBank/DDBJ whole genome shotgun (WGS) entry which is preliminary data.</text>
</comment>
<feature type="signal peptide" evidence="1">
    <location>
        <begin position="1"/>
        <end position="23"/>
    </location>
</feature>
<evidence type="ECO:0000313" key="3">
    <source>
        <dbReference type="Proteomes" id="UP001386955"/>
    </source>
</evidence>
<evidence type="ECO:0008006" key="4">
    <source>
        <dbReference type="Google" id="ProtNLM"/>
    </source>
</evidence>
<dbReference type="EMBL" id="JAYMYS010000009">
    <property type="protein sequence ID" value="KAK7380801.1"/>
    <property type="molecule type" value="Genomic_DNA"/>
</dbReference>
<evidence type="ECO:0000256" key="1">
    <source>
        <dbReference type="SAM" id="SignalP"/>
    </source>
</evidence>
<evidence type="ECO:0000313" key="2">
    <source>
        <dbReference type="EMBL" id="KAK7380801.1"/>
    </source>
</evidence>
<keyword evidence="1" id="KW-0732">Signal</keyword>
<reference evidence="2 3" key="1">
    <citation type="submission" date="2024-01" db="EMBL/GenBank/DDBJ databases">
        <title>The genomes of 5 underutilized Papilionoideae crops provide insights into root nodulation and disease resistanc.</title>
        <authorList>
            <person name="Jiang F."/>
        </authorList>
    </citation>
    <scope>NUCLEOTIDE SEQUENCE [LARGE SCALE GENOMIC DNA]</scope>
    <source>
        <strain evidence="2">DUOXIRENSHENG_FW03</strain>
        <tissue evidence="2">Leaves</tissue>
    </source>
</reference>
<gene>
    <name evidence="2" type="ORF">VNO78_33320</name>
</gene>
<feature type="chain" id="PRO_5042821649" description="Transmembrane protein" evidence="1">
    <location>
        <begin position="24"/>
        <end position="96"/>
    </location>
</feature>
<dbReference type="Proteomes" id="UP001386955">
    <property type="component" value="Unassembled WGS sequence"/>
</dbReference>
<organism evidence="2 3">
    <name type="scientific">Psophocarpus tetragonolobus</name>
    <name type="common">Winged bean</name>
    <name type="synonym">Dolichos tetragonolobus</name>
    <dbReference type="NCBI Taxonomy" id="3891"/>
    <lineage>
        <taxon>Eukaryota</taxon>
        <taxon>Viridiplantae</taxon>
        <taxon>Streptophyta</taxon>
        <taxon>Embryophyta</taxon>
        <taxon>Tracheophyta</taxon>
        <taxon>Spermatophyta</taxon>
        <taxon>Magnoliopsida</taxon>
        <taxon>eudicotyledons</taxon>
        <taxon>Gunneridae</taxon>
        <taxon>Pentapetalae</taxon>
        <taxon>rosids</taxon>
        <taxon>fabids</taxon>
        <taxon>Fabales</taxon>
        <taxon>Fabaceae</taxon>
        <taxon>Papilionoideae</taxon>
        <taxon>50 kb inversion clade</taxon>
        <taxon>NPAAA clade</taxon>
        <taxon>indigoferoid/millettioid clade</taxon>
        <taxon>Phaseoleae</taxon>
        <taxon>Psophocarpus</taxon>
    </lineage>
</organism>